<evidence type="ECO:0000256" key="3">
    <source>
        <dbReference type="ARBA" id="ARBA00022989"/>
    </source>
</evidence>
<reference evidence="6 7" key="1">
    <citation type="submission" date="2016-09" db="EMBL/GenBank/DDBJ databases">
        <title>Rhizobium sp. nov., a novel species isolated from the rice rhizosphere.</title>
        <authorList>
            <person name="Zhao J."/>
            <person name="Zhang X."/>
        </authorList>
    </citation>
    <scope>NUCLEOTIDE SEQUENCE [LARGE SCALE GENOMIC DNA]</scope>
    <source>
        <strain evidence="6 7">1.7048</strain>
    </source>
</reference>
<proteinExistence type="predicted"/>
<dbReference type="AlphaFoldDB" id="A0A1Q9B3N7"/>
<dbReference type="InterPro" id="IPR001129">
    <property type="entry name" value="Membr-assoc_MAPEG"/>
</dbReference>
<dbReference type="Gene3D" id="1.20.120.550">
    <property type="entry name" value="Membrane associated eicosanoid/glutathione metabolism-like domain"/>
    <property type="match status" value="1"/>
</dbReference>
<keyword evidence="2 5" id="KW-0812">Transmembrane</keyword>
<evidence type="ECO:0000256" key="2">
    <source>
        <dbReference type="ARBA" id="ARBA00022692"/>
    </source>
</evidence>
<feature type="transmembrane region" description="Helical" evidence="5">
    <location>
        <begin position="126"/>
        <end position="144"/>
    </location>
</feature>
<comment type="subcellular location">
    <subcellularLocation>
        <location evidence="1">Membrane</location>
    </subcellularLocation>
</comment>
<dbReference type="PANTHER" id="PTHR31004">
    <property type="entry name" value="TRANSMEMBRANE PROTEIN 79"/>
    <property type="match status" value="1"/>
</dbReference>
<evidence type="ECO:0008006" key="8">
    <source>
        <dbReference type="Google" id="ProtNLM"/>
    </source>
</evidence>
<comment type="caution">
    <text evidence="6">The sequence shown here is derived from an EMBL/GenBank/DDBJ whole genome shotgun (WGS) entry which is preliminary data.</text>
</comment>
<keyword evidence="4 5" id="KW-0472">Membrane</keyword>
<name>A0A1Q9B3N7_9HYPH</name>
<gene>
    <name evidence="6" type="ORF">BJF93_07080</name>
</gene>
<dbReference type="GO" id="GO:0045055">
    <property type="term" value="P:regulated exocytosis"/>
    <property type="evidence" value="ECO:0007669"/>
    <property type="project" value="TreeGrafter"/>
</dbReference>
<dbReference type="Pfam" id="PF01124">
    <property type="entry name" value="MAPEG"/>
    <property type="match status" value="1"/>
</dbReference>
<protein>
    <recommendedName>
        <fullName evidence="8">MAPEG family protein</fullName>
    </recommendedName>
</protein>
<dbReference type="OrthoDB" id="582367at2"/>
<sequence length="180" mass="19418">MTTADDFKREQRDVLFAMVGAFVLTIGILGAVLMRDYGGAPVSFPDRLRFALRADLFLAIWPAAAIGNIARLRFLSQRDIAGSSATGGSEEVRTSLAILQNTIEQAVLALMTHMVVAASFQRSDALLVALVLLFAIGRLLFWIGYKHGARGRAFGFALTFYPSIVSLLASATAIVFDSGM</sequence>
<dbReference type="SUPFAM" id="SSF161084">
    <property type="entry name" value="MAPEG domain-like"/>
    <property type="match status" value="1"/>
</dbReference>
<evidence type="ECO:0000313" key="6">
    <source>
        <dbReference type="EMBL" id="OLP62645.1"/>
    </source>
</evidence>
<dbReference type="Proteomes" id="UP000186364">
    <property type="component" value="Unassembled WGS sequence"/>
</dbReference>
<evidence type="ECO:0000256" key="5">
    <source>
        <dbReference type="SAM" id="Phobius"/>
    </source>
</evidence>
<evidence type="ECO:0000313" key="7">
    <source>
        <dbReference type="Proteomes" id="UP000186364"/>
    </source>
</evidence>
<dbReference type="InterPro" id="IPR023352">
    <property type="entry name" value="MAPEG-like_dom_sf"/>
</dbReference>
<keyword evidence="3 5" id="KW-1133">Transmembrane helix</keyword>
<dbReference type="GO" id="GO:0005765">
    <property type="term" value="C:lysosomal membrane"/>
    <property type="evidence" value="ECO:0007669"/>
    <property type="project" value="TreeGrafter"/>
</dbReference>
<feature type="transmembrane region" description="Helical" evidence="5">
    <location>
        <begin position="54"/>
        <end position="75"/>
    </location>
</feature>
<evidence type="ECO:0000256" key="4">
    <source>
        <dbReference type="ARBA" id="ARBA00023136"/>
    </source>
</evidence>
<keyword evidence="7" id="KW-1185">Reference proteome</keyword>
<feature type="transmembrane region" description="Helical" evidence="5">
    <location>
        <begin position="14"/>
        <end position="34"/>
    </location>
</feature>
<dbReference type="EMBL" id="MKIP01000022">
    <property type="protein sequence ID" value="OLP62645.1"/>
    <property type="molecule type" value="Genomic_DNA"/>
</dbReference>
<evidence type="ECO:0000256" key="1">
    <source>
        <dbReference type="ARBA" id="ARBA00004370"/>
    </source>
</evidence>
<organism evidence="6 7">
    <name type="scientific">Xaviernesmea oryzae</name>
    <dbReference type="NCBI Taxonomy" id="464029"/>
    <lineage>
        <taxon>Bacteria</taxon>
        <taxon>Pseudomonadati</taxon>
        <taxon>Pseudomonadota</taxon>
        <taxon>Alphaproteobacteria</taxon>
        <taxon>Hyphomicrobiales</taxon>
        <taxon>Rhizobiaceae</taxon>
        <taxon>Rhizobium/Agrobacterium group</taxon>
        <taxon>Xaviernesmea</taxon>
    </lineage>
</organism>
<dbReference type="RefSeq" id="WP_075625379.1">
    <property type="nucleotide sequence ID" value="NZ_FOAM01000026.1"/>
</dbReference>
<feature type="transmembrane region" description="Helical" evidence="5">
    <location>
        <begin position="156"/>
        <end position="176"/>
    </location>
</feature>
<dbReference type="PANTHER" id="PTHR31004:SF1">
    <property type="entry name" value="TRANSMEMBRANE PROTEIN 79"/>
    <property type="match status" value="1"/>
</dbReference>
<accession>A0A1Q9B3N7</accession>